<reference evidence="1" key="1">
    <citation type="journal article" date="2020" name="New Phytol.">
        <title>Comparative genomics reveals dynamic genome evolution in host specialist ectomycorrhizal fungi.</title>
        <authorList>
            <person name="Lofgren L.A."/>
            <person name="Nguyen N.H."/>
            <person name="Vilgalys R."/>
            <person name="Ruytinx J."/>
            <person name="Liao H.L."/>
            <person name="Branco S."/>
            <person name="Kuo A."/>
            <person name="LaButti K."/>
            <person name="Lipzen A."/>
            <person name="Andreopoulos W."/>
            <person name="Pangilinan J."/>
            <person name="Riley R."/>
            <person name="Hundley H."/>
            <person name="Na H."/>
            <person name="Barry K."/>
            <person name="Grigoriev I.V."/>
            <person name="Stajich J.E."/>
            <person name="Kennedy P.G."/>
        </authorList>
    </citation>
    <scope>NUCLEOTIDE SEQUENCE</scope>
    <source>
        <strain evidence="1">S12</strain>
    </source>
</reference>
<organism evidence="1 2">
    <name type="scientific">Suillus plorans</name>
    <dbReference type="NCBI Taxonomy" id="116603"/>
    <lineage>
        <taxon>Eukaryota</taxon>
        <taxon>Fungi</taxon>
        <taxon>Dikarya</taxon>
        <taxon>Basidiomycota</taxon>
        <taxon>Agaricomycotina</taxon>
        <taxon>Agaricomycetes</taxon>
        <taxon>Agaricomycetidae</taxon>
        <taxon>Boletales</taxon>
        <taxon>Suillineae</taxon>
        <taxon>Suillaceae</taxon>
        <taxon>Suillus</taxon>
    </lineage>
</organism>
<dbReference type="GeneID" id="64599296"/>
<sequence>MYIPPFDNPTEVSSGCFMWFLKMGVLVDARGTVCAVEFAPHHFGLKQLVLRGVCVPFKSLKLVTNIYEYILHKASPFARSPHPLPSSYSFADVRWAFAHGVRGVGNGVVELLNLGEFTRDLEY</sequence>
<dbReference type="AlphaFoldDB" id="A0A9P7JA87"/>
<keyword evidence="2" id="KW-1185">Reference proteome</keyword>
<name>A0A9P7JA87_9AGAM</name>
<dbReference type="RefSeq" id="XP_041168149.1">
    <property type="nucleotide sequence ID" value="XM_041305532.1"/>
</dbReference>
<evidence type="ECO:0000313" key="1">
    <source>
        <dbReference type="EMBL" id="KAG1810484.1"/>
    </source>
</evidence>
<comment type="caution">
    <text evidence="1">The sequence shown here is derived from an EMBL/GenBank/DDBJ whole genome shotgun (WGS) entry which is preliminary data.</text>
</comment>
<dbReference type="EMBL" id="JABBWE010000001">
    <property type="protein sequence ID" value="KAG1810484.1"/>
    <property type="molecule type" value="Genomic_DNA"/>
</dbReference>
<protein>
    <submittedName>
        <fullName evidence="1">Uncharacterized protein</fullName>
    </submittedName>
</protein>
<evidence type="ECO:0000313" key="2">
    <source>
        <dbReference type="Proteomes" id="UP000719766"/>
    </source>
</evidence>
<accession>A0A9P7JA87</accession>
<gene>
    <name evidence="1" type="ORF">HD556DRAFT_1436222</name>
</gene>
<proteinExistence type="predicted"/>
<dbReference type="Proteomes" id="UP000719766">
    <property type="component" value="Unassembled WGS sequence"/>
</dbReference>